<proteinExistence type="predicted"/>
<protein>
    <submittedName>
        <fullName evidence="2">Uncharacterized protein</fullName>
    </submittedName>
</protein>
<accession>A0A5B0R5R8</accession>
<dbReference type="PANTHER" id="PTHR33069:SF3">
    <property type="entry name" value="DYNEIN HEAVY CHAIN TAIL DOMAIN-CONTAINING PROTEIN"/>
    <property type="match status" value="1"/>
</dbReference>
<organism evidence="2 3">
    <name type="scientific">Puccinia graminis f. sp. tritici</name>
    <dbReference type="NCBI Taxonomy" id="56615"/>
    <lineage>
        <taxon>Eukaryota</taxon>
        <taxon>Fungi</taxon>
        <taxon>Dikarya</taxon>
        <taxon>Basidiomycota</taxon>
        <taxon>Pucciniomycotina</taxon>
        <taxon>Pucciniomycetes</taxon>
        <taxon>Pucciniales</taxon>
        <taxon>Pucciniaceae</taxon>
        <taxon>Puccinia</taxon>
    </lineage>
</organism>
<dbReference type="PANTHER" id="PTHR33069">
    <property type="entry name" value="CHROMOSOME 7, WHOLE GENOME SHOTGUN SEQUENCE-RELATED"/>
    <property type="match status" value="1"/>
</dbReference>
<evidence type="ECO:0000313" key="3">
    <source>
        <dbReference type="Proteomes" id="UP000325313"/>
    </source>
</evidence>
<reference evidence="2 3" key="1">
    <citation type="submission" date="2019-05" db="EMBL/GenBank/DDBJ databases">
        <title>Emergence of the Ug99 lineage of the wheat stem rust pathogen through somatic hybridization.</title>
        <authorList>
            <person name="Li F."/>
            <person name="Upadhyaya N.M."/>
            <person name="Sperschneider J."/>
            <person name="Matny O."/>
            <person name="Nguyen-Phuc H."/>
            <person name="Mago R."/>
            <person name="Raley C."/>
            <person name="Miller M.E."/>
            <person name="Silverstein K.A.T."/>
            <person name="Henningsen E."/>
            <person name="Hirsch C.D."/>
            <person name="Visser B."/>
            <person name="Pretorius Z.A."/>
            <person name="Steffenson B.J."/>
            <person name="Schwessinger B."/>
            <person name="Dodds P.N."/>
            <person name="Figueroa M."/>
        </authorList>
    </citation>
    <scope>NUCLEOTIDE SEQUENCE [LARGE SCALE GENOMIC DNA]</scope>
    <source>
        <strain evidence="2 3">Ug99</strain>
    </source>
</reference>
<sequence length="547" mass="62935">MLVLLLHLFPSFQHSTDLIDYHRLSSLVCTSLSRSSIPSPARNWSRIVALAYLSVVHISWIPLVHCLNVRFLTRIITYIEKKRVHRKRPEEAMADNDDSSNETAELVVKALKNIATRYQSVDLHAASRQPPWDVDAETWVHDNWKFARQEALSIDEISTLNDLLCQMQTRHLPSLQQQLVNLSRSLDLPNLPNNPNPKLEDTLEILSQLGDSLDQINTFVHSIAPIVVNPLQQTGKVDHHFSGLKNYRSRELIEKFNNLERESLKWLFDSLRRFIRASPKDPWTILNDESILGSLGKDVIEAIDQSYVAISEIIKWSKQSDFSILQDECRRDANNLEPILEGLNRRIALTTRLEEQLRLIDEGEFDTDSSSASGDEDDEESETSLSTDSSEQIFLRPSLMKLAKTTIPLIKLIRIFFNKLSNTPTSKAPFTFGTKLSSAEIREIDCEIGGLSCSIRNLLNLIFYMFDCDEYVNDMKNLEQHFKELPRDFNSSIVLLCCYLLPVNDQLDLPISGNLFKTWFLTLREQFDLAYDNFRQAFSRFKEEIQA</sequence>
<dbReference type="Proteomes" id="UP000325313">
    <property type="component" value="Unassembled WGS sequence"/>
</dbReference>
<feature type="region of interest" description="Disordered" evidence="1">
    <location>
        <begin position="365"/>
        <end position="389"/>
    </location>
</feature>
<evidence type="ECO:0000313" key="2">
    <source>
        <dbReference type="EMBL" id="KAA1120852.1"/>
    </source>
</evidence>
<dbReference type="EMBL" id="VDEP01000241">
    <property type="protein sequence ID" value="KAA1120852.1"/>
    <property type="molecule type" value="Genomic_DNA"/>
</dbReference>
<gene>
    <name evidence="2" type="ORF">PGTUg99_026394</name>
</gene>
<name>A0A5B0R5R8_PUCGR</name>
<evidence type="ECO:0000256" key="1">
    <source>
        <dbReference type="SAM" id="MobiDB-lite"/>
    </source>
</evidence>
<comment type="caution">
    <text evidence="2">The sequence shown here is derived from an EMBL/GenBank/DDBJ whole genome shotgun (WGS) entry which is preliminary data.</text>
</comment>
<dbReference type="AlphaFoldDB" id="A0A5B0R5R8"/>